<organism evidence="1 2">
    <name type="scientific">Smittium simulii</name>
    <dbReference type="NCBI Taxonomy" id="133385"/>
    <lineage>
        <taxon>Eukaryota</taxon>
        <taxon>Fungi</taxon>
        <taxon>Fungi incertae sedis</taxon>
        <taxon>Zoopagomycota</taxon>
        <taxon>Kickxellomycotina</taxon>
        <taxon>Harpellomycetes</taxon>
        <taxon>Harpellales</taxon>
        <taxon>Legeriomycetaceae</taxon>
        <taxon>Smittium</taxon>
    </lineage>
</organism>
<keyword evidence="2" id="KW-1185">Reference proteome</keyword>
<dbReference type="STRING" id="133385.A0A2T9YK48"/>
<reference evidence="1 2" key="1">
    <citation type="journal article" date="2018" name="MBio">
        <title>Comparative Genomics Reveals the Core Gene Toolbox for the Fungus-Insect Symbiosis.</title>
        <authorList>
            <person name="Wang Y."/>
            <person name="Stata M."/>
            <person name="Wang W."/>
            <person name="Stajich J.E."/>
            <person name="White M.M."/>
            <person name="Moncalvo J.M."/>
        </authorList>
    </citation>
    <scope>NUCLEOTIDE SEQUENCE [LARGE SCALE GENOMIC DNA]</scope>
    <source>
        <strain evidence="1 2">SWE-8-4</strain>
    </source>
</reference>
<sequence>MHLLDNSIPKALKKACYGGSDKKIGCSWTQFSGDIDAAIDHVALSIDDEYVSYQHEKTAKITYFMFYNDESAEKCMNTPTYYNCMAVELYQTVTLEEGTQIITILNTKNVNIREVVEAVNSTFTKNGIIYDFSTYSVRVDLKKNIDRFTEFSSIKQPEKINSELSDQSIYVDNSCWLTPNFKKEWANDHENYSKNNFSVAVINMNLVNELADNHDFEKNYDRVVHDQLLHKLKYSRIGRKLLQVIKGLYHAPRLSVKVNDAAFDAMAGVSVPGLDDKISGLLFSDDAVILAESADELQKSFNILTE</sequence>
<comment type="caution">
    <text evidence="1">The sequence shown here is derived from an EMBL/GenBank/DDBJ whole genome shotgun (WGS) entry which is preliminary data.</text>
</comment>
<protein>
    <recommendedName>
        <fullName evidence="3">Reverse transcriptase domain-containing protein</fullName>
    </recommendedName>
</protein>
<gene>
    <name evidence="1" type="ORF">BB561_003648</name>
</gene>
<evidence type="ECO:0000313" key="1">
    <source>
        <dbReference type="EMBL" id="PVU92716.1"/>
    </source>
</evidence>
<evidence type="ECO:0008006" key="3">
    <source>
        <dbReference type="Google" id="ProtNLM"/>
    </source>
</evidence>
<dbReference type="AlphaFoldDB" id="A0A2T9YK48"/>
<accession>A0A2T9YK48</accession>
<dbReference type="Proteomes" id="UP000245383">
    <property type="component" value="Unassembled WGS sequence"/>
</dbReference>
<evidence type="ECO:0000313" key="2">
    <source>
        <dbReference type="Proteomes" id="UP000245383"/>
    </source>
</evidence>
<name>A0A2T9YK48_9FUNG</name>
<proteinExistence type="predicted"/>
<dbReference type="EMBL" id="MBFR01000151">
    <property type="protein sequence ID" value="PVU92716.1"/>
    <property type="molecule type" value="Genomic_DNA"/>
</dbReference>
<dbReference type="OrthoDB" id="5534248at2759"/>